<keyword evidence="8 11" id="KW-1133">Transmembrane helix</keyword>
<dbReference type="PANTHER" id="PTHR48056:SF81">
    <property type="entry name" value="RECEPTOR PROTEIN-TYROSINE KINASE CEPR1"/>
    <property type="match status" value="1"/>
</dbReference>
<evidence type="ECO:0000256" key="7">
    <source>
        <dbReference type="ARBA" id="ARBA00022840"/>
    </source>
</evidence>
<feature type="transmembrane region" description="Helical" evidence="11">
    <location>
        <begin position="216"/>
        <end position="241"/>
    </location>
</feature>
<dbReference type="GO" id="GO:0004672">
    <property type="term" value="F:protein kinase activity"/>
    <property type="evidence" value="ECO:0007669"/>
    <property type="project" value="InterPro"/>
</dbReference>
<keyword evidence="15" id="KW-1185">Reference proteome</keyword>
<keyword evidence="7" id="KW-0067">ATP-binding</keyword>
<dbReference type="Gene3D" id="3.80.10.10">
    <property type="entry name" value="Ribonuclease Inhibitor"/>
    <property type="match status" value="1"/>
</dbReference>
<proteinExistence type="predicted"/>
<dbReference type="PROSITE" id="PS50011">
    <property type="entry name" value="PROTEIN_KINASE_DOM"/>
    <property type="match status" value="1"/>
</dbReference>
<sequence>MIRFPICSLAILLVLFRIGGAEDDAKCLRGVKSSFKDPTRSLALWNFNNTTPGFICKFTGVTCWNENENRVHTLSLQDMNLGGAVPGALQDCSNLQNLYLSGNGLSGTIPSQICRWLPYLVTLDLSNNDLTGSIPSDLVKCQYLNDLILNDNKLTGNIPSELSSLARLKKFSVANNALSGRLPSSFDGSPSGFDFGGTDLCGGPAGKCGGLSKKNLAIIIAAGVFGAAASMLLGFGLWYWYFTRSPNMKKRGYSWVGIFRDHKLAQVVLFQKPLVKLKLVDLLAGTNTFSTENILNSIKTGTTYKAILRDGSVLAIKRLSYCKMGEKQFRVEMNRLGQLRHPNLVPLLGFCAIEEEKLLVYKNLSNGTLFSVLHGNPSMLDWPARFKIGLGASRGLAWLHYGCQPPIIHQNFSSHVILLDEDFDARIMDFGLARIMSAPSDANQTSFVNGNAGEFGYVAPEYASTMVPSTKGDAYSFGVVLLELATGQKPLEVNADEGGFKGNLVEWVNRLSGSGRVKDAIDKNMCGKGNDEEIVQFIRIARNCVVSQPKERWTMHQVYEALKKMAAHHGSSDQYDEFPLILNEQETTSPV</sequence>
<dbReference type="Pfam" id="PF00560">
    <property type="entry name" value="LRR_1"/>
    <property type="match status" value="3"/>
</dbReference>
<feature type="chain" id="PRO_5016440851" description="Protein kinase domain-containing protein" evidence="12">
    <location>
        <begin position="22"/>
        <end position="591"/>
    </location>
</feature>
<comment type="caution">
    <text evidence="14">The sequence shown here is derived from an EMBL/GenBank/DDBJ whole genome shotgun (WGS) entry which is preliminary data.</text>
</comment>
<dbReference type="SUPFAM" id="SSF56112">
    <property type="entry name" value="Protein kinase-like (PK-like)"/>
    <property type="match status" value="1"/>
</dbReference>
<dbReference type="Pfam" id="PF07714">
    <property type="entry name" value="PK_Tyr_Ser-Thr"/>
    <property type="match status" value="1"/>
</dbReference>
<protein>
    <recommendedName>
        <fullName evidence="13">Protein kinase domain-containing protein</fullName>
    </recommendedName>
</protein>
<keyword evidence="6" id="KW-0547">Nucleotide-binding</keyword>
<evidence type="ECO:0000313" key="14">
    <source>
        <dbReference type="EMBL" id="RAL40893.1"/>
    </source>
</evidence>
<dbReference type="PANTHER" id="PTHR48056">
    <property type="entry name" value="LRR RECEPTOR-LIKE SERINE/THREONINE-PROTEIN KINASE-RELATED"/>
    <property type="match status" value="1"/>
</dbReference>
<gene>
    <name evidence="14" type="ORF">DM860_008591</name>
</gene>
<keyword evidence="10" id="KW-0325">Glycoprotein</keyword>
<dbReference type="InterPro" id="IPR050647">
    <property type="entry name" value="Plant_LRR-RLKs"/>
</dbReference>
<comment type="subcellular location">
    <subcellularLocation>
        <location evidence="1">Membrane</location>
    </subcellularLocation>
</comment>
<evidence type="ECO:0000256" key="4">
    <source>
        <dbReference type="ARBA" id="ARBA00022729"/>
    </source>
</evidence>
<dbReference type="FunFam" id="3.80.10.10:FF:000400">
    <property type="entry name" value="Nuclear pore complex protein NUP107"/>
    <property type="match status" value="1"/>
</dbReference>
<evidence type="ECO:0000256" key="12">
    <source>
        <dbReference type="SAM" id="SignalP"/>
    </source>
</evidence>
<keyword evidence="5" id="KW-0677">Repeat</keyword>
<dbReference type="InterPro" id="IPR001611">
    <property type="entry name" value="Leu-rich_rpt"/>
</dbReference>
<reference evidence="14 15" key="1">
    <citation type="submission" date="2018-06" db="EMBL/GenBank/DDBJ databases">
        <title>The Genome of Cuscuta australis (Dodder) Provides Insight into the Evolution of Plant Parasitism.</title>
        <authorList>
            <person name="Liu H."/>
        </authorList>
    </citation>
    <scope>NUCLEOTIDE SEQUENCE [LARGE SCALE GENOMIC DNA]</scope>
    <source>
        <strain evidence="15">cv. Yunnan</strain>
        <tissue evidence="14">Vines</tissue>
    </source>
</reference>
<dbReference type="InterPro" id="IPR000719">
    <property type="entry name" value="Prot_kinase_dom"/>
</dbReference>
<dbReference type="CDD" id="cd14066">
    <property type="entry name" value="STKc_IRAK"/>
    <property type="match status" value="1"/>
</dbReference>
<evidence type="ECO:0000313" key="15">
    <source>
        <dbReference type="Proteomes" id="UP000249390"/>
    </source>
</evidence>
<evidence type="ECO:0000256" key="3">
    <source>
        <dbReference type="ARBA" id="ARBA00022692"/>
    </source>
</evidence>
<feature type="domain" description="Protein kinase" evidence="13">
    <location>
        <begin position="289"/>
        <end position="562"/>
    </location>
</feature>
<evidence type="ECO:0000256" key="5">
    <source>
        <dbReference type="ARBA" id="ARBA00022737"/>
    </source>
</evidence>
<organism evidence="14 15">
    <name type="scientific">Cuscuta australis</name>
    <dbReference type="NCBI Taxonomy" id="267555"/>
    <lineage>
        <taxon>Eukaryota</taxon>
        <taxon>Viridiplantae</taxon>
        <taxon>Streptophyta</taxon>
        <taxon>Embryophyta</taxon>
        <taxon>Tracheophyta</taxon>
        <taxon>Spermatophyta</taxon>
        <taxon>Magnoliopsida</taxon>
        <taxon>eudicotyledons</taxon>
        <taxon>Gunneridae</taxon>
        <taxon>Pentapetalae</taxon>
        <taxon>asterids</taxon>
        <taxon>lamiids</taxon>
        <taxon>Solanales</taxon>
        <taxon>Convolvulaceae</taxon>
        <taxon>Cuscuteae</taxon>
        <taxon>Cuscuta</taxon>
        <taxon>Cuscuta subgen. Grammica</taxon>
        <taxon>Cuscuta sect. Cleistogrammica</taxon>
    </lineage>
</organism>
<keyword evidence="4 12" id="KW-0732">Signal</keyword>
<accession>A0A328DAD6</accession>
<feature type="signal peptide" evidence="12">
    <location>
        <begin position="1"/>
        <end position="21"/>
    </location>
</feature>
<keyword evidence="3 11" id="KW-0812">Transmembrane</keyword>
<dbReference type="InterPro" id="IPR001245">
    <property type="entry name" value="Ser-Thr/Tyr_kinase_cat_dom"/>
</dbReference>
<dbReference type="EMBL" id="NQVE01000192">
    <property type="protein sequence ID" value="RAL40893.1"/>
    <property type="molecule type" value="Genomic_DNA"/>
</dbReference>
<keyword evidence="9 11" id="KW-0472">Membrane</keyword>
<evidence type="ECO:0000256" key="1">
    <source>
        <dbReference type="ARBA" id="ARBA00004370"/>
    </source>
</evidence>
<evidence type="ECO:0000256" key="9">
    <source>
        <dbReference type="ARBA" id="ARBA00023136"/>
    </source>
</evidence>
<dbReference type="GO" id="GO:0016020">
    <property type="term" value="C:membrane"/>
    <property type="evidence" value="ECO:0007669"/>
    <property type="project" value="UniProtKB-SubCell"/>
</dbReference>
<evidence type="ECO:0000256" key="10">
    <source>
        <dbReference type="ARBA" id="ARBA00023180"/>
    </source>
</evidence>
<dbReference type="Gene3D" id="1.10.510.10">
    <property type="entry name" value="Transferase(Phosphotransferase) domain 1"/>
    <property type="match status" value="1"/>
</dbReference>
<dbReference type="Pfam" id="PF08263">
    <property type="entry name" value="LRRNT_2"/>
    <property type="match status" value="1"/>
</dbReference>
<dbReference type="SUPFAM" id="SSF52058">
    <property type="entry name" value="L domain-like"/>
    <property type="match status" value="1"/>
</dbReference>
<evidence type="ECO:0000256" key="2">
    <source>
        <dbReference type="ARBA" id="ARBA00022614"/>
    </source>
</evidence>
<dbReference type="AlphaFoldDB" id="A0A328DAD6"/>
<evidence type="ECO:0000256" key="11">
    <source>
        <dbReference type="SAM" id="Phobius"/>
    </source>
</evidence>
<evidence type="ECO:0000256" key="6">
    <source>
        <dbReference type="ARBA" id="ARBA00022741"/>
    </source>
</evidence>
<evidence type="ECO:0000259" key="13">
    <source>
        <dbReference type="PROSITE" id="PS50011"/>
    </source>
</evidence>
<dbReference type="InterPro" id="IPR013210">
    <property type="entry name" value="LRR_N_plant-typ"/>
</dbReference>
<dbReference type="GO" id="GO:0005524">
    <property type="term" value="F:ATP binding"/>
    <property type="evidence" value="ECO:0007669"/>
    <property type="project" value="UniProtKB-KW"/>
</dbReference>
<dbReference type="InterPro" id="IPR032675">
    <property type="entry name" value="LRR_dom_sf"/>
</dbReference>
<evidence type="ECO:0000256" key="8">
    <source>
        <dbReference type="ARBA" id="ARBA00022989"/>
    </source>
</evidence>
<dbReference type="FunFam" id="3.30.200.20:FF:000428">
    <property type="entry name" value="Inactive LRR receptor-like serine/threonine-protein kinase BIR2"/>
    <property type="match status" value="1"/>
</dbReference>
<keyword evidence="2" id="KW-0433">Leucine-rich repeat</keyword>
<dbReference type="Proteomes" id="UP000249390">
    <property type="component" value="Unassembled WGS sequence"/>
</dbReference>
<dbReference type="Gene3D" id="3.30.200.20">
    <property type="entry name" value="Phosphorylase Kinase, domain 1"/>
    <property type="match status" value="1"/>
</dbReference>
<dbReference type="InterPro" id="IPR011009">
    <property type="entry name" value="Kinase-like_dom_sf"/>
</dbReference>
<name>A0A328DAD6_9ASTE</name>